<organism evidence="9 10">
    <name type="scientific">Pyronema omphalodes (strain CBS 100304)</name>
    <name type="common">Pyronema confluens</name>
    <dbReference type="NCBI Taxonomy" id="1076935"/>
    <lineage>
        <taxon>Eukaryota</taxon>
        <taxon>Fungi</taxon>
        <taxon>Dikarya</taxon>
        <taxon>Ascomycota</taxon>
        <taxon>Pezizomycotina</taxon>
        <taxon>Pezizomycetes</taxon>
        <taxon>Pezizales</taxon>
        <taxon>Pyronemataceae</taxon>
        <taxon>Pyronema</taxon>
    </lineage>
</organism>
<keyword evidence="4" id="KW-0653">Protein transport</keyword>
<evidence type="ECO:0000256" key="1">
    <source>
        <dbReference type="ARBA" id="ARBA00004601"/>
    </source>
</evidence>
<evidence type="ECO:0000256" key="3">
    <source>
        <dbReference type="ARBA" id="ARBA00022448"/>
    </source>
</evidence>
<keyword evidence="10" id="KW-1185">Reference proteome</keyword>
<dbReference type="eggNOG" id="KOG1961">
    <property type="taxonomic scope" value="Eukaryota"/>
</dbReference>
<dbReference type="OrthoDB" id="19482at2759"/>
<feature type="domain" description="Vps52 C-terminal" evidence="8">
    <location>
        <begin position="397"/>
        <end position="711"/>
    </location>
</feature>
<dbReference type="GO" id="GO:0042147">
    <property type="term" value="P:retrograde transport, endosome to Golgi"/>
    <property type="evidence" value="ECO:0007669"/>
    <property type="project" value="TreeGrafter"/>
</dbReference>
<reference evidence="9 10" key="1">
    <citation type="journal article" date="2013" name="PLoS Genet.">
        <title>The genome and development-dependent transcriptomes of Pyronema confluens: a window into fungal evolution.</title>
        <authorList>
            <person name="Traeger S."/>
            <person name="Altegoer F."/>
            <person name="Freitag M."/>
            <person name="Gabaldon T."/>
            <person name="Kempken F."/>
            <person name="Kumar A."/>
            <person name="Marcet-Houben M."/>
            <person name="Poggeler S."/>
            <person name="Stajich J.E."/>
            <person name="Nowrousian M."/>
        </authorList>
    </citation>
    <scope>NUCLEOTIDE SEQUENCE [LARGE SCALE GENOMIC DNA]</scope>
    <source>
        <strain evidence="10">CBS 100304</strain>
        <tissue evidence="9">Vegetative mycelium</tissue>
    </source>
</reference>
<dbReference type="EMBL" id="HF936249">
    <property type="protein sequence ID" value="CCX33895.1"/>
    <property type="molecule type" value="Genomic_DNA"/>
</dbReference>
<dbReference type="STRING" id="1076935.U4LPM8"/>
<sequence length="719" mass="79706">MWPRNTWSSQPPSSNSPIPRSASPSNVPNRNYAPSPLGRYPNQPGPGSRPPLQRGPSTFSNGQQGGQTIVGYRRAVSLPPPPGVRDPVGVLEGILGVPLRGVDTPRGTPRGTPKGTPVGTPTREKSEAAGGLGGAFNAALPPLPEDEMAGDMGNGVGSSGEGDEDDEWMPVLEDGERVDFDGLSLEEWVEKLSTEKKERSYREVGVEEYEREKGKFQDLHRSIKACDEVLLSVESYLSAFQTDLGTVSLEIESLQNRSMTLDKQLENRKAVEKVLGPLVDDIVIPPNDVRRLVEGEVNDAWVKALHETDRRMRIIKEKDPEKIQAVREVLPELEKITHKIIERIRDFFISRIKALRLPLANSQQIQSAGFLSHRNLFTFLQQAHPQVAEEICAAYTNTMRWYYTTHFTRYHTSLSKLKLHACDPTLSLLGAEELSKSTTSYLPSLTTSLSSKPVAHADFFSLGRRLELLRNRTAPILTASQADSDQTAHYAEYPFRHFNCAILENAASEYSFLSDFFSHKTPEQLSNLFLSIFTPALSLGSTLTTTLTSTSHDILGLLLMVRLNQYNLYESQRRLIPVLENYLNATNMLLWPRFQKVVDAHCDSIKKLRDNSRAMQNLVKGQGGGMVLTQRFAGVLQGLAALSAEGEEETVVRAGQRVRGEWELWLAKLVEGAPGGAQKAGGMARNHRALVGAVIGDTEGKMARELREYFERRRGSVGV</sequence>
<evidence type="ECO:0000256" key="2">
    <source>
        <dbReference type="ARBA" id="ARBA00008180"/>
    </source>
</evidence>
<dbReference type="Pfam" id="PF20655">
    <property type="entry name" value="Vps52_C"/>
    <property type="match status" value="1"/>
</dbReference>
<feature type="region of interest" description="Disordered" evidence="6">
    <location>
        <begin position="1"/>
        <end position="165"/>
    </location>
</feature>
<dbReference type="GO" id="GO:0032456">
    <property type="term" value="P:endocytic recycling"/>
    <property type="evidence" value="ECO:0007669"/>
    <property type="project" value="TreeGrafter"/>
</dbReference>
<dbReference type="OMA" id="ICIRICQ"/>
<dbReference type="Pfam" id="PF04129">
    <property type="entry name" value="Vps52_CC"/>
    <property type="match status" value="1"/>
</dbReference>
<feature type="domain" description="Vps52 coiled-coil" evidence="7">
    <location>
        <begin position="212"/>
        <end position="380"/>
    </location>
</feature>
<dbReference type="InterPro" id="IPR048361">
    <property type="entry name" value="Vps52_C"/>
</dbReference>
<dbReference type="GO" id="GO:0015031">
    <property type="term" value="P:protein transport"/>
    <property type="evidence" value="ECO:0007669"/>
    <property type="project" value="UniProtKB-KW"/>
</dbReference>
<keyword evidence="3" id="KW-0813">Transport</keyword>
<dbReference type="GO" id="GO:0019905">
    <property type="term" value="F:syntaxin binding"/>
    <property type="evidence" value="ECO:0007669"/>
    <property type="project" value="TreeGrafter"/>
</dbReference>
<dbReference type="PANTHER" id="PTHR14190">
    <property type="entry name" value="SUPPRESSOR OF ACTIN MUTATIONS 2/VACUOLAR PROTEIN SORTING 52"/>
    <property type="match status" value="1"/>
</dbReference>
<feature type="compositionally biased region" description="Low complexity" evidence="6">
    <location>
        <begin position="8"/>
        <end position="25"/>
    </location>
</feature>
<accession>U4LPM8</accession>
<dbReference type="Proteomes" id="UP000018144">
    <property type="component" value="Unassembled WGS sequence"/>
</dbReference>
<dbReference type="AlphaFoldDB" id="U4LPM8"/>
<dbReference type="PANTHER" id="PTHR14190:SF7">
    <property type="entry name" value="VACUOLAR PROTEIN SORTING-ASSOCIATED PROTEIN 52 HOMOLOG"/>
    <property type="match status" value="1"/>
</dbReference>
<dbReference type="GO" id="GO:0000938">
    <property type="term" value="C:GARP complex"/>
    <property type="evidence" value="ECO:0007669"/>
    <property type="project" value="TreeGrafter"/>
</dbReference>
<evidence type="ECO:0000256" key="4">
    <source>
        <dbReference type="ARBA" id="ARBA00022927"/>
    </source>
</evidence>
<dbReference type="GO" id="GO:0005829">
    <property type="term" value="C:cytosol"/>
    <property type="evidence" value="ECO:0007669"/>
    <property type="project" value="GOC"/>
</dbReference>
<dbReference type="GO" id="GO:0006896">
    <property type="term" value="P:Golgi to vacuole transport"/>
    <property type="evidence" value="ECO:0007669"/>
    <property type="project" value="TreeGrafter"/>
</dbReference>
<evidence type="ECO:0000259" key="8">
    <source>
        <dbReference type="Pfam" id="PF20655"/>
    </source>
</evidence>
<evidence type="ECO:0000256" key="5">
    <source>
        <dbReference type="ARBA" id="ARBA00023034"/>
    </source>
</evidence>
<comment type="subcellular location">
    <subcellularLocation>
        <location evidence="1">Golgi apparatus</location>
        <location evidence="1">trans-Golgi network</location>
    </subcellularLocation>
</comment>
<evidence type="ECO:0000259" key="7">
    <source>
        <dbReference type="Pfam" id="PF04129"/>
    </source>
</evidence>
<evidence type="ECO:0000313" key="9">
    <source>
        <dbReference type="EMBL" id="CCX33895.1"/>
    </source>
</evidence>
<dbReference type="InterPro" id="IPR048319">
    <property type="entry name" value="Vps52_CC"/>
</dbReference>
<evidence type="ECO:0000256" key="6">
    <source>
        <dbReference type="SAM" id="MobiDB-lite"/>
    </source>
</evidence>
<keyword evidence="5" id="KW-0333">Golgi apparatus</keyword>
<evidence type="ECO:0000313" key="10">
    <source>
        <dbReference type="Proteomes" id="UP000018144"/>
    </source>
</evidence>
<proteinExistence type="inferred from homology"/>
<gene>
    <name evidence="9" type="ORF">PCON_02137</name>
</gene>
<comment type="similarity">
    <text evidence="2">Belongs to the VPS52 family.</text>
</comment>
<dbReference type="InterPro" id="IPR007258">
    <property type="entry name" value="Vps52"/>
</dbReference>
<feature type="compositionally biased region" description="Low complexity" evidence="6">
    <location>
        <begin position="100"/>
        <end position="121"/>
    </location>
</feature>
<protein>
    <submittedName>
        <fullName evidence="9">Similar to Vacuolar protein sorting-associated protein 52 homolog acc. no. Q8N1B4</fullName>
    </submittedName>
</protein>
<name>U4LPM8_PYROM</name>